<dbReference type="SUPFAM" id="SSF141729">
    <property type="entry name" value="FimD N-terminal domain-like"/>
    <property type="match status" value="1"/>
</dbReference>
<evidence type="ECO:0000256" key="7">
    <source>
        <dbReference type="ARBA" id="ARBA00023136"/>
    </source>
</evidence>
<dbReference type="InterPro" id="IPR025949">
    <property type="entry name" value="PapC-like_C"/>
</dbReference>
<dbReference type="Pfam" id="PF00577">
    <property type="entry name" value="Usher"/>
    <property type="match status" value="1"/>
</dbReference>
<evidence type="ECO:0000259" key="10">
    <source>
        <dbReference type="Pfam" id="PF13953"/>
    </source>
</evidence>
<name>A0ABP7LBY0_9GAMM</name>
<feature type="domain" description="PapC N-terminal" evidence="11">
    <location>
        <begin position="36"/>
        <end position="199"/>
    </location>
</feature>
<dbReference type="RefSeq" id="WP_346081289.1">
    <property type="nucleotide sequence ID" value="NZ_BAABDG010000003.1"/>
</dbReference>
<reference evidence="13" key="1">
    <citation type="journal article" date="2019" name="Int. J. Syst. Evol. Microbiol.">
        <title>The Global Catalogue of Microorganisms (GCM) 10K type strain sequencing project: providing services to taxonomists for standard genome sequencing and annotation.</title>
        <authorList>
            <consortium name="The Broad Institute Genomics Platform"/>
            <consortium name="The Broad Institute Genome Sequencing Center for Infectious Disease"/>
            <person name="Wu L."/>
            <person name="Ma J."/>
        </authorList>
    </citation>
    <scope>NUCLEOTIDE SEQUENCE [LARGE SCALE GENOMIC DNA]</scope>
    <source>
        <strain evidence="13">JCM 17201</strain>
    </source>
</reference>
<evidence type="ECO:0000256" key="9">
    <source>
        <dbReference type="RuleBase" id="RU003884"/>
    </source>
</evidence>
<evidence type="ECO:0000256" key="2">
    <source>
        <dbReference type="ARBA" id="ARBA00008064"/>
    </source>
</evidence>
<dbReference type="Gene3D" id="2.60.40.3110">
    <property type="match status" value="1"/>
</dbReference>
<dbReference type="InterPro" id="IPR000015">
    <property type="entry name" value="Fimb_usher"/>
</dbReference>
<dbReference type="Pfam" id="PF13954">
    <property type="entry name" value="PapC_N"/>
    <property type="match status" value="1"/>
</dbReference>
<keyword evidence="3 9" id="KW-0813">Transport</keyword>
<keyword evidence="9" id="KW-1029">Fimbrium biogenesis</keyword>
<feature type="domain" description="PapC-like C-terminal" evidence="10">
    <location>
        <begin position="800"/>
        <end position="863"/>
    </location>
</feature>
<comment type="similarity">
    <text evidence="2 9">Belongs to the fimbrial export usher family.</text>
</comment>
<protein>
    <submittedName>
        <fullName evidence="12">Fimbrial biogenesis usher protein</fullName>
    </submittedName>
</protein>
<evidence type="ECO:0000256" key="3">
    <source>
        <dbReference type="ARBA" id="ARBA00022448"/>
    </source>
</evidence>
<keyword evidence="13" id="KW-1185">Reference proteome</keyword>
<dbReference type="PANTHER" id="PTHR30451">
    <property type="entry name" value="OUTER MEMBRANE USHER PROTEIN"/>
    <property type="match status" value="1"/>
</dbReference>
<dbReference type="PANTHER" id="PTHR30451:SF6">
    <property type="entry name" value="OUTER MEMBRANE USHER PROTEIN SFMD"/>
    <property type="match status" value="1"/>
</dbReference>
<keyword evidence="5 9" id="KW-0812">Transmembrane</keyword>
<keyword evidence="8 9" id="KW-0998">Cell outer membrane</keyword>
<dbReference type="InterPro" id="IPR043142">
    <property type="entry name" value="PapC-like_C_sf"/>
</dbReference>
<proteinExistence type="inferred from homology"/>
<keyword evidence="6" id="KW-0732">Signal</keyword>
<evidence type="ECO:0000256" key="8">
    <source>
        <dbReference type="ARBA" id="ARBA00023237"/>
    </source>
</evidence>
<dbReference type="Gene3D" id="3.10.20.410">
    <property type="match status" value="1"/>
</dbReference>
<accession>A0ABP7LBY0</accession>
<evidence type="ECO:0000256" key="1">
    <source>
        <dbReference type="ARBA" id="ARBA00004571"/>
    </source>
</evidence>
<dbReference type="InterPro" id="IPR037224">
    <property type="entry name" value="PapC_N_sf"/>
</dbReference>
<dbReference type="Proteomes" id="UP001499994">
    <property type="component" value="Unassembled WGS sequence"/>
</dbReference>
<evidence type="ECO:0000256" key="4">
    <source>
        <dbReference type="ARBA" id="ARBA00022452"/>
    </source>
</evidence>
<comment type="caution">
    <text evidence="12">The sequence shown here is derived from an EMBL/GenBank/DDBJ whole genome shotgun (WGS) entry which is preliminary data.</text>
</comment>
<dbReference type="EMBL" id="BAABDG010000003">
    <property type="protein sequence ID" value="GAA3898044.1"/>
    <property type="molecule type" value="Genomic_DNA"/>
</dbReference>
<comment type="subcellular location">
    <subcellularLocation>
        <location evidence="1 9">Cell outer membrane</location>
        <topology evidence="1 9">Multi-pass membrane protein</topology>
    </subcellularLocation>
</comment>
<evidence type="ECO:0000259" key="11">
    <source>
        <dbReference type="Pfam" id="PF13954"/>
    </source>
</evidence>
<keyword evidence="7 9" id="KW-0472">Membrane</keyword>
<evidence type="ECO:0000313" key="12">
    <source>
        <dbReference type="EMBL" id="GAA3898044.1"/>
    </source>
</evidence>
<dbReference type="InterPro" id="IPR018030">
    <property type="entry name" value="Fimbrial_membr_usher_CS"/>
</dbReference>
<evidence type="ECO:0000256" key="6">
    <source>
        <dbReference type="ARBA" id="ARBA00022729"/>
    </source>
</evidence>
<evidence type="ECO:0000256" key="5">
    <source>
        <dbReference type="ARBA" id="ARBA00022692"/>
    </source>
</evidence>
<dbReference type="Gene3D" id="2.60.40.2610">
    <property type="entry name" value="Outer membrane usher protein FimD, plug domain"/>
    <property type="match status" value="1"/>
</dbReference>
<dbReference type="PROSITE" id="PS01151">
    <property type="entry name" value="FIMBRIAL_USHER"/>
    <property type="match status" value="1"/>
</dbReference>
<sequence>MNHSKRTVGRSHSHYTIVALCVSVAVTGNVWAGDWFNPAFLAKDGNEVADLSRFENGAGQMPGMYRVDIWLNDEFVTTSNVRFEPAKNGAKRSMQAQTEKEDTPALDDTGLLPCVSLKWLKRLGINTYSVPELKDVPDENECVDFIRLFPGASSYYDFPSQRLMLTFPQASIMNGVRGYIPPEEWDQGINAGLVNYTLTGSNGKESNSYYLNLTSGLNLGAWRLRNNGAWSYYDTSSGYRRQQWQNISTYAERSVIPLKSEMVMGDSSSSSDVFDSLGFRGVRLYTSDPMYPDSQQGYAPTVRGIASGRSKVTVRQNGYVIYQNTVQAGAFAINDLNPTSSSGDLDVTVESDSGNIQRYTVPYSTVPLLQREGRLKYDLVAGRYRSGLSGKGAPAFVQGTLAWGLGNGITLYGGTQQARHYMSAAMGLGRNMGTWGAVSADVTAARSELVDGNTYNGQSIRFLYAKSLNQYGTTFQLLGYRYSTKGFYTLDEVAWDAMNGYQYEWKDEEDGHGMHYVPVSYHNLRNSKKGRFQASISQQLDDIGSLNVSANHQDYWNTTGSDMWYQVGFSSGWRGINYNLSWSVSRSTGMPTANRLISFNVSVPFGRWLGHNMPEHRGLNSMYATSQASRNQDGLTQIQTGVSGTLLAGNNLSYSVMQGHNSSTGNSGTLNVGWQGNVAKASAGYSYSRNDHAYNWDLAGGIVAHADGITFSQPLGDTNVLIKAPGAKGVNVENSTGLSTDWRGYAVMPYATVYRRNRIALDVKSLDMHTDLEENVRNVVPTEGALVRAEYKTHVGLRALFTLTHNHRPVPFGTIVTEKASGATGIVGETGDVYLTGVPMNGELEMVWGNRAADKCNVMYTLPTGSEQLPVVQKALHCNDAQ</sequence>
<dbReference type="Pfam" id="PF13953">
    <property type="entry name" value="PapC_C"/>
    <property type="match status" value="1"/>
</dbReference>
<evidence type="ECO:0000313" key="13">
    <source>
        <dbReference type="Proteomes" id="UP001499994"/>
    </source>
</evidence>
<gene>
    <name evidence="12" type="ORF">GCM10022405_24170</name>
</gene>
<dbReference type="InterPro" id="IPR042186">
    <property type="entry name" value="FimD_plug_dom"/>
</dbReference>
<dbReference type="InterPro" id="IPR025885">
    <property type="entry name" value="PapC_N"/>
</dbReference>
<dbReference type="Gene3D" id="2.60.40.2070">
    <property type="match status" value="1"/>
</dbReference>
<keyword evidence="4" id="KW-1134">Transmembrane beta strand</keyword>
<dbReference type="NCBIfam" id="NF011745">
    <property type="entry name" value="PRK15198.1"/>
    <property type="match status" value="1"/>
</dbReference>
<organism evidence="12 13">
    <name type="scientific">Gibbsiella dentisursi</name>
    <dbReference type="NCBI Taxonomy" id="796890"/>
    <lineage>
        <taxon>Bacteria</taxon>
        <taxon>Pseudomonadati</taxon>
        <taxon>Pseudomonadota</taxon>
        <taxon>Gammaproteobacteria</taxon>
        <taxon>Enterobacterales</taxon>
        <taxon>Yersiniaceae</taxon>
        <taxon>Gibbsiella</taxon>
    </lineage>
</organism>